<evidence type="ECO:0000259" key="2">
    <source>
        <dbReference type="PROSITE" id="PS50904"/>
    </source>
</evidence>
<feature type="region of interest" description="Disordered" evidence="1">
    <location>
        <begin position="407"/>
        <end position="450"/>
    </location>
</feature>
<organism evidence="3 4">
    <name type="scientific">Pristionchus mayeri</name>
    <dbReference type="NCBI Taxonomy" id="1317129"/>
    <lineage>
        <taxon>Eukaryota</taxon>
        <taxon>Metazoa</taxon>
        <taxon>Ecdysozoa</taxon>
        <taxon>Nematoda</taxon>
        <taxon>Chromadorea</taxon>
        <taxon>Rhabditida</taxon>
        <taxon>Rhabditina</taxon>
        <taxon>Diplogasteromorpha</taxon>
        <taxon>Diplogasteroidea</taxon>
        <taxon>Neodiplogasteridae</taxon>
        <taxon>Pristionchus</taxon>
    </lineage>
</organism>
<gene>
    <name evidence="3" type="ORF">PMAYCL1PPCAC_18593</name>
</gene>
<dbReference type="AlphaFoldDB" id="A0AAN5CPW4"/>
<feature type="domain" description="PRELI/MSF1" evidence="2">
    <location>
        <begin position="551"/>
        <end position="604"/>
    </location>
</feature>
<protein>
    <recommendedName>
        <fullName evidence="2">PRELI/MSF1 domain-containing protein</fullName>
    </recommendedName>
</protein>
<name>A0AAN5CPW4_9BILA</name>
<dbReference type="Proteomes" id="UP001328107">
    <property type="component" value="Unassembled WGS sequence"/>
</dbReference>
<dbReference type="InterPro" id="IPR006797">
    <property type="entry name" value="PRELI/MSF1_dom"/>
</dbReference>
<keyword evidence="4" id="KW-1185">Reference proteome</keyword>
<sequence length="604" mass="69628">MSRTSASGRGSTGVPQSEVSQLLGIVVESSGTEVSIHNAWLHQHMKWDIVRWEKRDAYNNALMPGDWVMMVWRGNVVTKVTRYTEASPMQVRVCGYDVLVLAALSLKEPDAGKHEKQLWHEEFHSVGLVPYANTKDMRVGGGTKDMWIVWMKNRAERDKHLQRTGYDVLWKVAMDQGEQIFPNGQQGQVNWTRDSGIASQMTPLPSESSAESEESKTERTRKRGSYPGKHFNRVGVISGHKMGTPTYYVWTPGAPPMMEGRIIVHKVNGQEQIHVCDWIRFRVSKSDEETVFMNRDENTRFEVLDWEHADPYFPTQLSPNKQTIEIAVSKMSMTSENTKLRNGELFFEDDDFGWIGDRNSHFLHEYPLKEGFVIEFEGVIRRVKPRFATDSAWMILSRQVTYKGIRETKKNEMRPEREERRGSNERVERRDEYGHNGREEYQSNGRQERREHYLMQPPRFMEKRAGEDIESTAFVEGMGADGAAFLWLVDAAASGVVNGGAREMQLGQVVYGKFRKQNNGKWRALGQLSEGVLPGDMDIHVKRDKVYVASQIIFDAEQRVFRNPWFDIVLDMEQRGPRDPVDKEVFEVELVKMRSGFNINKLTY</sequence>
<proteinExistence type="predicted"/>
<accession>A0AAN5CPW4</accession>
<comment type="caution">
    <text evidence="3">The sequence shown here is derived from an EMBL/GenBank/DDBJ whole genome shotgun (WGS) entry which is preliminary data.</text>
</comment>
<evidence type="ECO:0000313" key="4">
    <source>
        <dbReference type="Proteomes" id="UP001328107"/>
    </source>
</evidence>
<feature type="region of interest" description="Disordered" evidence="1">
    <location>
        <begin position="198"/>
        <end position="230"/>
    </location>
</feature>
<dbReference type="EMBL" id="BTRK01000004">
    <property type="protein sequence ID" value="GMR48398.1"/>
    <property type="molecule type" value="Genomic_DNA"/>
</dbReference>
<evidence type="ECO:0000313" key="3">
    <source>
        <dbReference type="EMBL" id="GMR48398.1"/>
    </source>
</evidence>
<evidence type="ECO:0000256" key="1">
    <source>
        <dbReference type="SAM" id="MobiDB-lite"/>
    </source>
</evidence>
<dbReference type="PROSITE" id="PS50904">
    <property type="entry name" value="PRELI_MSF1"/>
    <property type="match status" value="1"/>
</dbReference>
<reference evidence="4" key="1">
    <citation type="submission" date="2022-10" db="EMBL/GenBank/DDBJ databases">
        <title>Genome assembly of Pristionchus species.</title>
        <authorList>
            <person name="Yoshida K."/>
            <person name="Sommer R.J."/>
        </authorList>
    </citation>
    <scope>NUCLEOTIDE SEQUENCE [LARGE SCALE GENOMIC DNA]</scope>
    <source>
        <strain evidence="4">RS5460</strain>
    </source>
</reference>